<evidence type="ECO:0000313" key="3">
    <source>
        <dbReference type="Proteomes" id="UP000006174"/>
    </source>
</evidence>
<protein>
    <recommendedName>
        <fullName evidence="1">DUF4939 domain-containing protein</fullName>
    </recommendedName>
</protein>
<sequence>MLKNHPTTRVPFKEPEAFTGEQGHLEPFLAQVNVFLQLNPGYFINDSDQILWLSTLLCGVAHQWFYPHLSATNPPVWLADNSLFVEQLRTVFGEPDHIAITRQEIKVLSQTTSASLDRMDAQEEQNSYEETLHNHCGSGKSRVLTEFGEIGRINGSMT</sequence>
<dbReference type="Proteomes" id="UP000006174">
    <property type="component" value="Unassembled WGS sequence"/>
</dbReference>
<organism evidence="2 3">
    <name type="scientific">Ustilago hordei</name>
    <name type="common">Barley covered smut fungus</name>
    <dbReference type="NCBI Taxonomy" id="120017"/>
    <lineage>
        <taxon>Eukaryota</taxon>
        <taxon>Fungi</taxon>
        <taxon>Dikarya</taxon>
        <taxon>Basidiomycota</taxon>
        <taxon>Ustilaginomycotina</taxon>
        <taxon>Ustilaginomycetes</taxon>
        <taxon>Ustilaginales</taxon>
        <taxon>Ustilaginaceae</taxon>
        <taxon>Ustilago</taxon>
    </lineage>
</organism>
<comment type="caution">
    <text evidence="2">The sequence shown here is derived from an EMBL/GenBank/DDBJ whole genome shotgun (WGS) entry which is preliminary data.</text>
</comment>
<name>I2FSQ0_USTHO</name>
<dbReference type="eggNOG" id="ENOG502T19P">
    <property type="taxonomic scope" value="Eukaryota"/>
</dbReference>
<proteinExistence type="predicted"/>
<dbReference type="Pfam" id="PF16297">
    <property type="entry name" value="DUF4939"/>
    <property type="match status" value="1"/>
</dbReference>
<feature type="domain" description="DUF4939" evidence="1">
    <location>
        <begin position="6"/>
        <end position="94"/>
    </location>
</feature>
<evidence type="ECO:0000259" key="1">
    <source>
        <dbReference type="Pfam" id="PF16297"/>
    </source>
</evidence>
<dbReference type="AlphaFoldDB" id="I2FSQ0"/>
<dbReference type="InterPro" id="IPR032549">
    <property type="entry name" value="DUF4939"/>
</dbReference>
<reference evidence="2 3" key="1">
    <citation type="journal article" date="2012" name="Plant Cell">
        <title>Genome comparison of barley and maize smut fungi reveals targeted loss of RNA silencing components and species-specific presence of transposable elements.</title>
        <authorList>
            <person name="Laurie J.D."/>
            <person name="Ali S."/>
            <person name="Linning R."/>
            <person name="Mannhaupt G."/>
            <person name="Wong P."/>
            <person name="Gueldener U."/>
            <person name="Muensterkoetter M."/>
            <person name="Moore R."/>
            <person name="Kahmann R."/>
            <person name="Bakkeren G."/>
            <person name="Schirawski J."/>
        </authorList>
    </citation>
    <scope>NUCLEOTIDE SEQUENCE [LARGE SCALE GENOMIC DNA]</scope>
    <source>
        <strain evidence="3">Uh4875-4</strain>
    </source>
</reference>
<dbReference type="OrthoDB" id="2691415at2759"/>
<dbReference type="HOGENOM" id="CLU_1670691_0_0_1"/>
<dbReference type="EMBL" id="CAGI01000150">
    <property type="protein sequence ID" value="CCF49943.1"/>
    <property type="molecule type" value="Genomic_DNA"/>
</dbReference>
<evidence type="ECO:0000313" key="2">
    <source>
        <dbReference type="EMBL" id="CCF49943.1"/>
    </source>
</evidence>
<accession>I2FSQ0</accession>
<gene>
    <name evidence="2" type="ORF">UHOR_14030</name>
</gene>
<dbReference type="OMA" id="HIAITRQ"/>
<keyword evidence="3" id="KW-1185">Reference proteome</keyword>